<dbReference type="InterPro" id="IPR055396">
    <property type="entry name" value="DUF7088"/>
</dbReference>
<keyword evidence="1" id="KW-0812">Transmembrane</keyword>
<evidence type="ECO:0000259" key="3">
    <source>
        <dbReference type="Pfam" id="PF23357"/>
    </source>
</evidence>
<keyword evidence="1" id="KW-0472">Membrane</keyword>
<dbReference type="AlphaFoldDB" id="A0A1B1Y2D2"/>
<feature type="transmembrane region" description="Helical" evidence="1">
    <location>
        <begin position="517"/>
        <end position="539"/>
    </location>
</feature>
<dbReference type="InterPro" id="IPR019863">
    <property type="entry name" value="Motility-assoc_ABC-rel_GldG"/>
</dbReference>
<dbReference type="OrthoDB" id="9777219at2"/>
<dbReference type="Pfam" id="PF09822">
    <property type="entry name" value="ABC_transp_aux"/>
    <property type="match status" value="1"/>
</dbReference>
<evidence type="ECO:0000259" key="2">
    <source>
        <dbReference type="Pfam" id="PF09822"/>
    </source>
</evidence>
<keyword evidence="1" id="KW-1133">Transmembrane helix</keyword>
<dbReference type="Pfam" id="PF23357">
    <property type="entry name" value="DUF7088"/>
    <property type="match status" value="1"/>
</dbReference>
<protein>
    <submittedName>
        <fullName evidence="4">Gliding motility-associated ABC transporter substrate-binding protein GldG</fullName>
    </submittedName>
</protein>
<proteinExistence type="predicted"/>
<dbReference type="STRING" id="1790137.AXE80_00695"/>
<organism evidence="4 5">
    <name type="scientific">Wenyingzhuangia fucanilytica</name>
    <dbReference type="NCBI Taxonomy" id="1790137"/>
    <lineage>
        <taxon>Bacteria</taxon>
        <taxon>Pseudomonadati</taxon>
        <taxon>Bacteroidota</taxon>
        <taxon>Flavobacteriia</taxon>
        <taxon>Flavobacteriales</taxon>
        <taxon>Flavobacteriaceae</taxon>
        <taxon>Wenyingzhuangia</taxon>
    </lineage>
</organism>
<dbReference type="Proteomes" id="UP000092967">
    <property type="component" value="Chromosome"/>
</dbReference>
<reference evidence="4 5" key="1">
    <citation type="submission" date="2016-02" db="EMBL/GenBank/DDBJ databases">
        <authorList>
            <person name="Wen L."/>
            <person name="He K."/>
            <person name="Yang H."/>
        </authorList>
    </citation>
    <scope>NUCLEOTIDE SEQUENCE [LARGE SCALE GENOMIC DNA]</scope>
    <source>
        <strain evidence="4 5">CZ1127</strain>
    </source>
</reference>
<sequence>MNKKKKQIFLMMAFLVLVNIIATQIHYRWDVTNDQRYSISTPTKTLLKNLKKEVEISVFLTGDLPFDFERLSKETLYFLEEINAKKSSITFKFINPQGKEESLINQGLNPSRLTVQEDGKVSESVIFPYAIVSSGKKKALVNLLKSSYFESQDSQIENSIQHLEFAFADAIQKVTAVKRQKIAIIKGNGELEDIYQYDWLKTLGENYLLAPITLDSVNHQPQKTLTELQQFDLAIISKPTEAFTEKEKFVLDQFTINGGKSIWLLDMVHTPKDSLMQNGKVLAYQRDLHLTDYLFNYGVRIKKHLVRDLYAASIPLATGKVGNNPQFDEFLWDYYPLIKSNNKHVISKNIGEVKLEFVNSIDTLNPNIKKTPLLESSALTKTLTVPSYVDLASIAENADIKTYNQGSKLLGVLLEGNFESAYKNRIKPFKNNFISKGTKNKMIVIADGDISTNQISKGQPLELGLDKWNHQYYSNKEFLMNAVNYLLNDDGLIQLRSKKVVLNTINKPKAYQEKLKWQLINLTIPVSILAIFGLIHFYLRKRTLQ</sequence>
<dbReference type="EMBL" id="CP014224">
    <property type="protein sequence ID" value="ANW94899.1"/>
    <property type="molecule type" value="Genomic_DNA"/>
</dbReference>
<dbReference type="KEGG" id="wfu:AXE80_00695"/>
<accession>A0A1B1Y2D2</accession>
<dbReference type="RefSeq" id="WP_068824004.1">
    <property type="nucleotide sequence ID" value="NZ_CP014224.1"/>
</dbReference>
<evidence type="ECO:0000313" key="4">
    <source>
        <dbReference type="EMBL" id="ANW94899.1"/>
    </source>
</evidence>
<gene>
    <name evidence="4" type="ORF">AXE80_00695</name>
</gene>
<feature type="domain" description="DUF7088" evidence="3">
    <location>
        <begin position="34"/>
        <end position="133"/>
    </location>
</feature>
<keyword evidence="5" id="KW-1185">Reference proteome</keyword>
<feature type="domain" description="ABC-type uncharacterised transport system" evidence="2">
    <location>
        <begin position="179"/>
        <end position="482"/>
    </location>
</feature>
<dbReference type="InterPro" id="IPR019196">
    <property type="entry name" value="ABC_transp_unknown"/>
</dbReference>
<evidence type="ECO:0000313" key="5">
    <source>
        <dbReference type="Proteomes" id="UP000092967"/>
    </source>
</evidence>
<dbReference type="NCBIfam" id="TIGR03521">
    <property type="entry name" value="GldG"/>
    <property type="match status" value="1"/>
</dbReference>
<name>A0A1B1Y2D2_9FLAO</name>
<evidence type="ECO:0000256" key="1">
    <source>
        <dbReference type="SAM" id="Phobius"/>
    </source>
</evidence>